<dbReference type="EMBL" id="KB468053">
    <property type="protein sequence ID" value="PCH40464.1"/>
    <property type="molecule type" value="Genomic_DNA"/>
</dbReference>
<dbReference type="InterPro" id="IPR011701">
    <property type="entry name" value="MFS"/>
</dbReference>
<feature type="region of interest" description="Disordered" evidence="2">
    <location>
        <begin position="1"/>
        <end position="29"/>
    </location>
</feature>
<dbReference type="Gene3D" id="1.20.1250.20">
    <property type="entry name" value="MFS general substrate transporter like domains"/>
    <property type="match status" value="1"/>
</dbReference>
<keyword evidence="3" id="KW-1133">Transmembrane helix</keyword>
<dbReference type="GO" id="GO:0016020">
    <property type="term" value="C:membrane"/>
    <property type="evidence" value="ECO:0007669"/>
    <property type="project" value="UniProtKB-SubCell"/>
</dbReference>
<gene>
    <name evidence="5" type="ORF">WOLCODRAFT_162372</name>
</gene>
<accession>A0A2H3JUR4</accession>
<dbReference type="OrthoDB" id="2105912at2759"/>
<evidence type="ECO:0000256" key="3">
    <source>
        <dbReference type="SAM" id="Phobius"/>
    </source>
</evidence>
<evidence type="ECO:0000313" key="6">
    <source>
        <dbReference type="Proteomes" id="UP000218811"/>
    </source>
</evidence>
<dbReference type="Proteomes" id="UP000218811">
    <property type="component" value="Unassembled WGS sequence"/>
</dbReference>
<dbReference type="PANTHER" id="PTHR42910">
    <property type="entry name" value="TRANSPORTER SCO4007-RELATED"/>
    <property type="match status" value="1"/>
</dbReference>
<evidence type="ECO:0000259" key="4">
    <source>
        <dbReference type="PROSITE" id="PS50850"/>
    </source>
</evidence>
<comment type="subcellular location">
    <subcellularLocation>
        <location evidence="1">Membrane</location>
        <topology evidence="1">Multi-pass membrane protein</topology>
    </subcellularLocation>
</comment>
<protein>
    <recommendedName>
        <fullName evidence="4">Major facilitator superfamily (MFS) profile domain-containing protein</fullName>
    </recommendedName>
</protein>
<sequence>MEGRASQTSRADSSTTTLPVPPDDQTPPEEHIVTKDFGFLPIPKNLRHDPNHPAHFGLLLNITFGFCGTFVLANLYYCQPLLIQFSKSFGVTYDEVSRIPTLVQVGYAAGLLFISTLGDLVRRRPLIIALVFIAASLSVGLAFTTNLAAFEALNFLTGAFTIVPQILLPLAADLAPPERRATAMSIVLSGLLLGILIARVIAGTIAQYVTWRVVYYMAFAMQYVVVVWLYLVLPDYPAKNKGATYFGILFSMAKLAVTEPMLVQAVLISIPSSACYTNFWVTLTFLLDGPPYEYSTLVIGLFGLVGMVGVALAPLVGRAIDVLVPWFASVIAVICYVIINAIGVGANGVNVASVVIVCIGLDVFRQMVQVSLTTAVFSLDANARARINAVILISLFIGQVMGTSVGSKLFTTYGWRAAAGASLGWSGLMLIAILARGPHVPRYTWVGYAGGCEVRKNKVADMQERQDEESRGPDPVITGSKTDQGHQVIVDGEARDEKVIEKVRIDGTPGEMETLSRDEKQAQPTAQ</sequence>
<feature type="transmembrane region" description="Helical" evidence="3">
    <location>
        <begin position="126"/>
        <end position="149"/>
    </location>
</feature>
<evidence type="ECO:0000313" key="5">
    <source>
        <dbReference type="EMBL" id="PCH40464.1"/>
    </source>
</evidence>
<dbReference type="CDD" id="cd17324">
    <property type="entry name" value="MFS_NepI_like"/>
    <property type="match status" value="1"/>
</dbReference>
<feature type="region of interest" description="Disordered" evidence="2">
    <location>
        <begin position="460"/>
        <end position="486"/>
    </location>
</feature>
<proteinExistence type="predicted"/>
<feature type="region of interest" description="Disordered" evidence="2">
    <location>
        <begin position="504"/>
        <end position="527"/>
    </location>
</feature>
<dbReference type="PANTHER" id="PTHR42910:SF1">
    <property type="entry name" value="MAJOR FACILITATOR SUPERFAMILY (MFS) PROFILE DOMAIN-CONTAINING PROTEIN"/>
    <property type="match status" value="1"/>
</dbReference>
<feature type="transmembrane region" description="Helical" evidence="3">
    <location>
        <begin position="56"/>
        <end position="77"/>
    </location>
</feature>
<dbReference type="PROSITE" id="PS50850">
    <property type="entry name" value="MFS"/>
    <property type="match status" value="1"/>
</dbReference>
<feature type="transmembrane region" description="Helical" evidence="3">
    <location>
        <begin position="245"/>
        <end position="274"/>
    </location>
</feature>
<organism evidence="5 6">
    <name type="scientific">Wolfiporia cocos (strain MD-104)</name>
    <name type="common">Brown rot fungus</name>
    <dbReference type="NCBI Taxonomy" id="742152"/>
    <lineage>
        <taxon>Eukaryota</taxon>
        <taxon>Fungi</taxon>
        <taxon>Dikarya</taxon>
        <taxon>Basidiomycota</taxon>
        <taxon>Agaricomycotina</taxon>
        <taxon>Agaricomycetes</taxon>
        <taxon>Polyporales</taxon>
        <taxon>Phaeolaceae</taxon>
        <taxon>Wolfiporia</taxon>
    </lineage>
</organism>
<feature type="transmembrane region" description="Helical" evidence="3">
    <location>
        <begin position="155"/>
        <end position="174"/>
    </location>
</feature>
<dbReference type="GO" id="GO:0022857">
    <property type="term" value="F:transmembrane transporter activity"/>
    <property type="evidence" value="ECO:0007669"/>
    <property type="project" value="InterPro"/>
</dbReference>
<evidence type="ECO:0000256" key="2">
    <source>
        <dbReference type="SAM" id="MobiDB-lite"/>
    </source>
</evidence>
<feature type="compositionally biased region" description="Polar residues" evidence="2">
    <location>
        <begin position="1"/>
        <end position="18"/>
    </location>
</feature>
<feature type="transmembrane region" description="Helical" evidence="3">
    <location>
        <begin position="348"/>
        <end position="364"/>
    </location>
</feature>
<feature type="transmembrane region" description="Helical" evidence="3">
    <location>
        <begin position="323"/>
        <end position="342"/>
    </location>
</feature>
<dbReference type="STRING" id="742152.A0A2H3JUR4"/>
<dbReference type="OMA" id="GWREMFW"/>
<feature type="transmembrane region" description="Helical" evidence="3">
    <location>
        <begin position="186"/>
        <end position="208"/>
    </location>
</feature>
<feature type="compositionally biased region" description="Basic and acidic residues" evidence="2">
    <location>
        <begin position="460"/>
        <end position="472"/>
    </location>
</feature>
<dbReference type="SUPFAM" id="SSF103473">
    <property type="entry name" value="MFS general substrate transporter"/>
    <property type="match status" value="1"/>
</dbReference>
<evidence type="ECO:0000256" key="1">
    <source>
        <dbReference type="ARBA" id="ARBA00004141"/>
    </source>
</evidence>
<dbReference type="Pfam" id="PF07690">
    <property type="entry name" value="MFS_1"/>
    <property type="match status" value="1"/>
</dbReference>
<name>A0A2H3JUR4_WOLCO</name>
<dbReference type="InterPro" id="IPR036259">
    <property type="entry name" value="MFS_trans_sf"/>
</dbReference>
<keyword evidence="6" id="KW-1185">Reference proteome</keyword>
<keyword evidence="3" id="KW-0472">Membrane</keyword>
<feature type="transmembrane region" description="Helical" evidence="3">
    <location>
        <begin position="413"/>
        <end position="435"/>
    </location>
</feature>
<dbReference type="InterPro" id="IPR020846">
    <property type="entry name" value="MFS_dom"/>
</dbReference>
<feature type="transmembrane region" description="Helical" evidence="3">
    <location>
        <begin position="97"/>
        <end position="114"/>
    </location>
</feature>
<dbReference type="AlphaFoldDB" id="A0A2H3JUR4"/>
<feature type="domain" description="Major facilitator superfamily (MFS) profile" evidence="4">
    <location>
        <begin position="58"/>
        <end position="444"/>
    </location>
</feature>
<feature type="transmembrane region" description="Helical" evidence="3">
    <location>
        <begin position="214"/>
        <end position="233"/>
    </location>
</feature>
<feature type="transmembrane region" description="Helical" evidence="3">
    <location>
        <begin position="294"/>
        <end position="316"/>
    </location>
</feature>
<reference evidence="5 6" key="1">
    <citation type="journal article" date="2012" name="Science">
        <title>The Paleozoic origin of enzymatic lignin decomposition reconstructed from 31 fungal genomes.</title>
        <authorList>
            <person name="Floudas D."/>
            <person name="Binder M."/>
            <person name="Riley R."/>
            <person name="Barry K."/>
            <person name="Blanchette R.A."/>
            <person name="Henrissat B."/>
            <person name="Martinez A.T."/>
            <person name="Otillar R."/>
            <person name="Spatafora J.W."/>
            <person name="Yadav J.S."/>
            <person name="Aerts A."/>
            <person name="Benoit I."/>
            <person name="Boyd A."/>
            <person name="Carlson A."/>
            <person name="Copeland A."/>
            <person name="Coutinho P.M."/>
            <person name="de Vries R.P."/>
            <person name="Ferreira P."/>
            <person name="Findley K."/>
            <person name="Foster B."/>
            <person name="Gaskell J."/>
            <person name="Glotzer D."/>
            <person name="Gorecki P."/>
            <person name="Heitman J."/>
            <person name="Hesse C."/>
            <person name="Hori C."/>
            <person name="Igarashi K."/>
            <person name="Jurgens J.A."/>
            <person name="Kallen N."/>
            <person name="Kersten P."/>
            <person name="Kohler A."/>
            <person name="Kuees U."/>
            <person name="Kumar T.K.A."/>
            <person name="Kuo A."/>
            <person name="LaButti K."/>
            <person name="Larrondo L.F."/>
            <person name="Lindquist E."/>
            <person name="Ling A."/>
            <person name="Lombard V."/>
            <person name="Lucas S."/>
            <person name="Lundell T."/>
            <person name="Martin R."/>
            <person name="McLaughlin D.J."/>
            <person name="Morgenstern I."/>
            <person name="Morin E."/>
            <person name="Murat C."/>
            <person name="Nagy L.G."/>
            <person name="Nolan M."/>
            <person name="Ohm R.A."/>
            <person name="Patyshakuliyeva A."/>
            <person name="Rokas A."/>
            <person name="Ruiz-Duenas F.J."/>
            <person name="Sabat G."/>
            <person name="Salamov A."/>
            <person name="Samejima M."/>
            <person name="Schmutz J."/>
            <person name="Slot J.C."/>
            <person name="St John F."/>
            <person name="Stenlid J."/>
            <person name="Sun H."/>
            <person name="Sun S."/>
            <person name="Syed K."/>
            <person name="Tsang A."/>
            <person name="Wiebenga A."/>
            <person name="Young D."/>
            <person name="Pisabarro A."/>
            <person name="Eastwood D.C."/>
            <person name="Martin F."/>
            <person name="Cullen D."/>
            <person name="Grigoriev I.V."/>
            <person name="Hibbett D.S."/>
        </authorList>
    </citation>
    <scope>NUCLEOTIDE SEQUENCE [LARGE SCALE GENOMIC DNA]</scope>
    <source>
        <strain evidence="5 6">MD-104</strain>
    </source>
</reference>
<keyword evidence="3" id="KW-0812">Transmembrane</keyword>
<feature type="transmembrane region" description="Helical" evidence="3">
    <location>
        <begin position="385"/>
        <end position="407"/>
    </location>
</feature>